<name>A0A5C5FNH4_9BASI</name>
<evidence type="ECO:0000256" key="1">
    <source>
        <dbReference type="ARBA" id="ARBA00010954"/>
    </source>
</evidence>
<dbReference type="Proteomes" id="UP000311382">
    <property type="component" value="Unassembled WGS sequence"/>
</dbReference>
<feature type="compositionally biased region" description="Low complexity" evidence="2">
    <location>
        <begin position="29"/>
        <end position="61"/>
    </location>
</feature>
<feature type="compositionally biased region" description="Basic residues" evidence="2">
    <location>
        <begin position="174"/>
        <end position="184"/>
    </location>
</feature>
<gene>
    <name evidence="3" type="ORF">DMC30DRAFT_422732</name>
</gene>
<dbReference type="AlphaFoldDB" id="A0A5C5FNH4"/>
<feature type="region of interest" description="Disordered" evidence="2">
    <location>
        <begin position="227"/>
        <end position="342"/>
    </location>
</feature>
<protein>
    <submittedName>
        <fullName evidence="3">T-complex protein 11-domain-containing protein</fullName>
    </submittedName>
</protein>
<sequence length="1019" mass="108600">MESPCPPPQRRSSLSQANPAPAVGPAPSPSTSSPASAGSQPTPVASTSATASAEPRQQQQQQRKRPLSAVAAAEGAGDLECGVEADRAAAALAGHREVGAGGGLSVPQEGPGSATRRRAQSQRAVWVARSVREGGGSGSASARGLDDALRPREKRRRVEEDVDENECAAQAGHRAARPSGTRRRRLSHLSSSLLIEPAYGCATAPPLACISPSLYLGVFPTPFAAVDAPEPSSTQPPAPSPRLAPPSARPAQGAFPVSSIDMSTSVSPRPRRRANSLPLPGQHSPSSSSSQRSLAPISTSFPSALPPVPASPLVDQGRCSGGTAERQRRSLAPSACDSPSSAPALLTQDDLIKFHAGRIHCAHDETACGEFSAVSLAPPVTRATLRELDLHEIMRNPQLRHDVVFDPNLMFRPNYDGQRGERKRLLAAQYWTAVTREIDTGCRCTTIVNGAVLPCICLPADPAATPCLPTLASRLPSRIAPLIAELRNIFFSLLPAPSAPPSPELSSSATFATTSSSTSSCVSSYSPTDASRQQLVDVLDPEHLMQQLERGCADIPSLARFLGATVKQHCAPMRDDLVDAMVEACEGRGLAKGLEMCFEILELMKLDIANHQLRSLRPYLVQTALDFERRVYHNFAGRRRGPGSFDHIRAWLHSSAAASVDGKKERRTLGKDELVEQAVTQGLLDLVFPAEQAAPLSSVATLPETLQLDSYRIQAFQSDATDLTVVYLLMMLFGQLAYPARPSPAEVDSLREELWCIMASSARSPTSLVGPAAATQGIPQGPPGLGLAKLESATWRAGMQDVLLQVARRATEVRARAGRAGTTTARATVPDAETLALVSSYFETNVCASSKLFQLLQRRLHETLRAVVIEELEKERALGPMSFTSWWAPQLEAMPMATGTARRTVASSMQGARPHAGMMASSMPQRGVKRSRPAGDDDCAGKSADEDADERQRIDNGKVPSQVDVALQRNGLGALSSEVRLLGMRIARVAAFNLAVYRPLYSTWLSIPPPSPSCPTPHA</sequence>
<feature type="compositionally biased region" description="Basic and acidic residues" evidence="2">
    <location>
        <begin position="144"/>
        <end position="159"/>
    </location>
</feature>
<evidence type="ECO:0000313" key="3">
    <source>
        <dbReference type="EMBL" id="TNY17842.1"/>
    </source>
</evidence>
<feature type="region of interest" description="Disordered" evidence="2">
    <location>
        <begin position="1"/>
        <end position="76"/>
    </location>
</feature>
<feature type="compositionally biased region" description="Basic and acidic residues" evidence="2">
    <location>
        <begin position="933"/>
        <end position="956"/>
    </location>
</feature>
<evidence type="ECO:0000313" key="4">
    <source>
        <dbReference type="Proteomes" id="UP000311382"/>
    </source>
</evidence>
<dbReference type="OrthoDB" id="276323at2759"/>
<comment type="similarity">
    <text evidence="1">Belongs to the TCP11 family.</text>
</comment>
<evidence type="ECO:0000256" key="2">
    <source>
        <dbReference type="SAM" id="MobiDB-lite"/>
    </source>
</evidence>
<keyword evidence="4" id="KW-1185">Reference proteome</keyword>
<feature type="compositionally biased region" description="Low complexity" evidence="2">
    <location>
        <begin position="276"/>
        <end position="298"/>
    </location>
</feature>
<dbReference type="PANTHER" id="PTHR12832:SF11">
    <property type="entry name" value="LD23868P"/>
    <property type="match status" value="1"/>
</dbReference>
<comment type="caution">
    <text evidence="3">The sequence shown here is derived from an EMBL/GenBank/DDBJ whole genome shotgun (WGS) entry which is preliminary data.</text>
</comment>
<dbReference type="InterPro" id="IPR008862">
    <property type="entry name" value="Tcp11"/>
</dbReference>
<feature type="region of interest" description="Disordered" evidence="2">
    <location>
        <begin position="96"/>
        <end position="184"/>
    </location>
</feature>
<dbReference type="STRING" id="5288.A0A5C5FNH4"/>
<accession>A0A5C5FNH4</accession>
<reference evidence="3 4" key="1">
    <citation type="submission" date="2019-03" db="EMBL/GenBank/DDBJ databases">
        <title>Rhodosporidium diobovatum UCD-FST 08-225 genome sequencing, assembly, and annotation.</title>
        <authorList>
            <person name="Fakankun I.U."/>
            <person name="Fristensky B."/>
            <person name="Levin D.B."/>
        </authorList>
    </citation>
    <scope>NUCLEOTIDE SEQUENCE [LARGE SCALE GENOMIC DNA]</scope>
    <source>
        <strain evidence="3 4">UCD-FST 08-225</strain>
    </source>
</reference>
<feature type="compositionally biased region" description="Low complexity" evidence="2">
    <location>
        <begin position="330"/>
        <end position="342"/>
    </location>
</feature>
<dbReference type="GO" id="GO:0010737">
    <property type="term" value="P:protein kinase A signaling"/>
    <property type="evidence" value="ECO:0007669"/>
    <property type="project" value="TreeGrafter"/>
</dbReference>
<feature type="compositionally biased region" description="Pro residues" evidence="2">
    <location>
        <begin position="234"/>
        <end position="248"/>
    </location>
</feature>
<dbReference type="Pfam" id="PF05794">
    <property type="entry name" value="Tcp11"/>
    <property type="match status" value="1"/>
</dbReference>
<feature type="region of interest" description="Disordered" evidence="2">
    <location>
        <begin position="914"/>
        <end position="962"/>
    </location>
</feature>
<proteinExistence type="inferred from homology"/>
<dbReference type="PANTHER" id="PTHR12832">
    <property type="entry name" value="TESTIS-SPECIFIC PROTEIN PBS13 T-COMPLEX 11"/>
    <property type="match status" value="1"/>
</dbReference>
<organism evidence="3 4">
    <name type="scientific">Rhodotorula diobovata</name>
    <dbReference type="NCBI Taxonomy" id="5288"/>
    <lineage>
        <taxon>Eukaryota</taxon>
        <taxon>Fungi</taxon>
        <taxon>Dikarya</taxon>
        <taxon>Basidiomycota</taxon>
        <taxon>Pucciniomycotina</taxon>
        <taxon>Microbotryomycetes</taxon>
        <taxon>Sporidiobolales</taxon>
        <taxon>Sporidiobolaceae</taxon>
        <taxon>Rhodotorula</taxon>
    </lineage>
</organism>
<dbReference type="EMBL" id="SOZI01000172">
    <property type="protein sequence ID" value="TNY17842.1"/>
    <property type="molecule type" value="Genomic_DNA"/>
</dbReference>